<evidence type="ECO:0000256" key="1">
    <source>
        <dbReference type="SAM" id="MobiDB-lite"/>
    </source>
</evidence>
<evidence type="ECO:0000313" key="2">
    <source>
        <dbReference type="EMBL" id="NYG60366.1"/>
    </source>
</evidence>
<gene>
    <name evidence="2" type="ORF">BJ980_003289</name>
</gene>
<dbReference type="Pfam" id="PF01257">
    <property type="entry name" value="2Fe-2S_thioredx"/>
    <property type="match status" value="1"/>
</dbReference>
<reference evidence="2 3" key="1">
    <citation type="submission" date="2020-07" db="EMBL/GenBank/DDBJ databases">
        <title>Sequencing the genomes of 1000 actinobacteria strains.</title>
        <authorList>
            <person name="Klenk H.-P."/>
        </authorList>
    </citation>
    <scope>NUCLEOTIDE SEQUENCE [LARGE SCALE GENOMIC DNA]</scope>
    <source>
        <strain evidence="2 3">DSM 23819</strain>
    </source>
</reference>
<accession>A0A7Y9S142</accession>
<dbReference type="SUPFAM" id="SSF52833">
    <property type="entry name" value="Thioredoxin-like"/>
    <property type="match status" value="1"/>
</dbReference>
<keyword evidence="3" id="KW-1185">Reference proteome</keyword>
<proteinExistence type="predicted"/>
<sequence>MSHVVLVGMSVREVEAGERLQRVADRVGSASIAFLQMGEPSLHSELTRLADADHREITLVGVSLGTMAPATSWLRRIASHWWRERTAATRPTVSVATAMMRTDLDLDLVLDVTRPITGTEAPLASAAWEQVPGHRHQVLVCRGPRCTALGSDTTAEALARELVRLEQGDDDVLVTQTGCQFPCNHAPVVSVQPDDVWYGRVTPEVVRRIAGSHLVEHRPLDSHRLPRTTHQLTDHDLAQDLDTQEKAHD</sequence>
<dbReference type="Proteomes" id="UP000540656">
    <property type="component" value="Unassembled WGS sequence"/>
</dbReference>
<evidence type="ECO:0000313" key="3">
    <source>
        <dbReference type="Proteomes" id="UP000540656"/>
    </source>
</evidence>
<dbReference type="RefSeq" id="WP_218855554.1">
    <property type="nucleotide sequence ID" value="NZ_JACCAA010000001.1"/>
</dbReference>
<dbReference type="InterPro" id="IPR036249">
    <property type="entry name" value="Thioredoxin-like_sf"/>
</dbReference>
<dbReference type="CDD" id="cd02980">
    <property type="entry name" value="TRX_Fd_family"/>
    <property type="match status" value="1"/>
</dbReference>
<name>A0A7Y9S142_9ACTN</name>
<feature type="compositionally biased region" description="Basic and acidic residues" evidence="1">
    <location>
        <begin position="232"/>
        <end position="249"/>
    </location>
</feature>
<dbReference type="EMBL" id="JACCAA010000001">
    <property type="protein sequence ID" value="NYG60366.1"/>
    <property type="molecule type" value="Genomic_DNA"/>
</dbReference>
<dbReference type="Gene3D" id="3.40.30.10">
    <property type="entry name" value="Glutaredoxin"/>
    <property type="match status" value="1"/>
</dbReference>
<comment type="caution">
    <text evidence="2">The sequence shown here is derived from an EMBL/GenBank/DDBJ whole genome shotgun (WGS) entry which is preliminary data.</text>
</comment>
<protein>
    <submittedName>
        <fullName evidence="2">(2Fe-2S) ferredoxin</fullName>
    </submittedName>
</protein>
<organism evidence="2 3">
    <name type="scientific">Nocardioides daedukensis</name>
    <dbReference type="NCBI Taxonomy" id="634462"/>
    <lineage>
        <taxon>Bacteria</taxon>
        <taxon>Bacillati</taxon>
        <taxon>Actinomycetota</taxon>
        <taxon>Actinomycetes</taxon>
        <taxon>Propionibacteriales</taxon>
        <taxon>Nocardioidaceae</taxon>
        <taxon>Nocardioides</taxon>
    </lineage>
</organism>
<dbReference type="AlphaFoldDB" id="A0A7Y9S142"/>
<feature type="region of interest" description="Disordered" evidence="1">
    <location>
        <begin position="220"/>
        <end position="249"/>
    </location>
</feature>